<comment type="catalytic activity">
    <reaction evidence="1 7 8">
        <text>Thiol-dependent hydrolysis of ester, thioester, amide, peptide and isopeptide bonds formed by the C-terminal Gly of ubiquitin (a 76-residue protein attached to proteins as an intracellular targeting signal).</text>
        <dbReference type="EC" id="3.4.19.12"/>
    </reaction>
</comment>
<dbReference type="InterPro" id="IPR001578">
    <property type="entry name" value="Peptidase_C12_UCH"/>
</dbReference>
<sequence>MSLPTSVVPLESNPEVFTKFAHSLGLSESYAFHDIYSLTDPDLLAFLSRPMKAIIMLFPLNSFFESSKNEEDLPTSAATAPTWFKQNVRNACGLYALLHSLSNNTNLLKDDSKLIQFLQSNPRSNCQYADDATDNFIVSVNELYNENSSQGQTEAPEADAEVNLHFITFVEHEGNVFELDGRRPTGAKLLGPSSSIDLLEEPIVKKRFLWYTNNSDDEMKLNFSLLGLAPSWD</sequence>
<name>A0A1G4MBN8_LACFM</name>
<evidence type="ECO:0000256" key="7">
    <source>
        <dbReference type="PROSITE-ProRule" id="PRU01393"/>
    </source>
</evidence>
<protein>
    <recommendedName>
        <fullName evidence="8">Ubiquitin carboxyl-terminal hydrolase</fullName>
        <ecNumber evidence="8">3.4.19.12</ecNumber>
    </recommendedName>
</protein>
<dbReference type="GO" id="GO:0004843">
    <property type="term" value="F:cysteine-type deubiquitinase activity"/>
    <property type="evidence" value="ECO:0007669"/>
    <property type="project" value="UniProtKB-UniRule"/>
</dbReference>
<keyword evidence="3 7" id="KW-0645">Protease</keyword>
<feature type="site" description="Important for enzyme activity" evidence="7">
    <location>
        <position position="180"/>
    </location>
</feature>
<dbReference type="AlphaFoldDB" id="A0A1G4MBN8"/>
<proteinExistence type="inferred from homology"/>
<dbReference type="PANTHER" id="PTHR10589:SF17">
    <property type="entry name" value="UBIQUITIN CARBOXYL-TERMINAL HYDROLASE"/>
    <property type="match status" value="1"/>
</dbReference>
<dbReference type="InterPro" id="IPR057254">
    <property type="entry name" value="UCH_AS"/>
</dbReference>
<feature type="site" description="Transition state stabilizer" evidence="7">
    <location>
        <position position="86"/>
    </location>
</feature>
<dbReference type="GO" id="GO:0006511">
    <property type="term" value="P:ubiquitin-dependent protein catabolic process"/>
    <property type="evidence" value="ECO:0007669"/>
    <property type="project" value="UniProtKB-UniRule"/>
</dbReference>
<dbReference type="GO" id="GO:0016579">
    <property type="term" value="P:protein deubiquitination"/>
    <property type="evidence" value="ECO:0007669"/>
    <property type="project" value="TreeGrafter"/>
</dbReference>
<dbReference type="PROSITE" id="PS52048">
    <property type="entry name" value="UCH_DOMAIN"/>
    <property type="match status" value="1"/>
</dbReference>
<dbReference type="STRING" id="4955.A0A1G4MBN8"/>
<dbReference type="PRINTS" id="PR00707">
    <property type="entry name" value="UBCTHYDRLASE"/>
</dbReference>
<dbReference type="OrthoDB" id="427186at2759"/>
<feature type="active site" description="Proton donor" evidence="7">
    <location>
        <position position="165"/>
    </location>
</feature>
<evidence type="ECO:0000256" key="6">
    <source>
        <dbReference type="ARBA" id="ARBA00022807"/>
    </source>
</evidence>
<evidence type="ECO:0000313" key="11">
    <source>
        <dbReference type="Proteomes" id="UP000190831"/>
    </source>
</evidence>
<dbReference type="Pfam" id="PF01088">
    <property type="entry name" value="Peptidase_C12"/>
    <property type="match status" value="1"/>
</dbReference>
<evidence type="ECO:0000256" key="4">
    <source>
        <dbReference type="ARBA" id="ARBA00022786"/>
    </source>
</evidence>
<dbReference type="PANTHER" id="PTHR10589">
    <property type="entry name" value="UBIQUITIN CARBOXYL-TERMINAL HYDROLASE"/>
    <property type="match status" value="1"/>
</dbReference>
<evidence type="ECO:0000256" key="1">
    <source>
        <dbReference type="ARBA" id="ARBA00000707"/>
    </source>
</evidence>
<dbReference type="InterPro" id="IPR036959">
    <property type="entry name" value="Peptidase_C12_UCH_sf"/>
</dbReference>
<comment type="similarity">
    <text evidence="2 7 8">Belongs to the peptidase C12 family.</text>
</comment>
<organism evidence="10 11">
    <name type="scientific">Lachancea fermentati</name>
    <name type="common">Zygosaccharomyces fermentati</name>
    <dbReference type="NCBI Taxonomy" id="4955"/>
    <lineage>
        <taxon>Eukaryota</taxon>
        <taxon>Fungi</taxon>
        <taxon>Dikarya</taxon>
        <taxon>Ascomycota</taxon>
        <taxon>Saccharomycotina</taxon>
        <taxon>Saccharomycetes</taxon>
        <taxon>Saccharomycetales</taxon>
        <taxon>Saccharomycetaceae</taxon>
        <taxon>Lachancea</taxon>
    </lineage>
</organism>
<dbReference type="OMA" id="IDLHYVC"/>
<dbReference type="InterPro" id="IPR038765">
    <property type="entry name" value="Papain-like_cys_pep_sf"/>
</dbReference>
<evidence type="ECO:0000256" key="5">
    <source>
        <dbReference type="ARBA" id="ARBA00022801"/>
    </source>
</evidence>
<gene>
    <name evidence="10" type="ORF">LAFE_0D08548G</name>
</gene>
<dbReference type="Proteomes" id="UP000190831">
    <property type="component" value="Chromosome D"/>
</dbReference>
<dbReference type="PROSITE" id="PS00140">
    <property type="entry name" value="UCH_1"/>
    <property type="match status" value="1"/>
</dbReference>
<dbReference type="SUPFAM" id="SSF54001">
    <property type="entry name" value="Cysteine proteinases"/>
    <property type="match status" value="1"/>
</dbReference>
<evidence type="ECO:0000256" key="2">
    <source>
        <dbReference type="ARBA" id="ARBA00009326"/>
    </source>
</evidence>
<evidence type="ECO:0000256" key="3">
    <source>
        <dbReference type="ARBA" id="ARBA00022670"/>
    </source>
</evidence>
<dbReference type="EMBL" id="LT598492">
    <property type="protein sequence ID" value="SCW01255.1"/>
    <property type="molecule type" value="Genomic_DNA"/>
</dbReference>
<dbReference type="Gene3D" id="3.40.532.10">
    <property type="entry name" value="Peptidase C12, ubiquitin carboxyl-terminal hydrolase"/>
    <property type="match status" value="1"/>
</dbReference>
<feature type="domain" description="UCH catalytic" evidence="9">
    <location>
        <begin position="6"/>
        <end position="230"/>
    </location>
</feature>
<evidence type="ECO:0000313" key="10">
    <source>
        <dbReference type="EMBL" id="SCW01255.1"/>
    </source>
</evidence>
<dbReference type="EC" id="3.4.19.12" evidence="8"/>
<keyword evidence="6 7" id="KW-0788">Thiol protease</keyword>
<keyword evidence="11" id="KW-1185">Reference proteome</keyword>
<dbReference type="GO" id="GO:0005737">
    <property type="term" value="C:cytoplasm"/>
    <property type="evidence" value="ECO:0007669"/>
    <property type="project" value="TreeGrafter"/>
</dbReference>
<evidence type="ECO:0000256" key="8">
    <source>
        <dbReference type="RuleBase" id="RU361215"/>
    </source>
</evidence>
<reference evidence="10 11" key="1">
    <citation type="submission" date="2016-03" db="EMBL/GenBank/DDBJ databases">
        <authorList>
            <person name="Devillers H."/>
        </authorList>
    </citation>
    <scope>NUCLEOTIDE SEQUENCE [LARGE SCALE GENOMIC DNA]</scope>
    <source>
        <strain evidence="10">CBS 6772</strain>
    </source>
</reference>
<feature type="active site" description="Nucleophile" evidence="7">
    <location>
        <position position="92"/>
    </location>
</feature>
<evidence type="ECO:0000259" key="9">
    <source>
        <dbReference type="PROSITE" id="PS52048"/>
    </source>
</evidence>
<keyword evidence="4 7" id="KW-0833">Ubl conjugation pathway</keyword>
<keyword evidence="5 7" id="KW-0378">Hydrolase</keyword>
<accession>A0A1G4MBN8</accession>